<gene>
    <name evidence="1" type="ORF">SLEP1_g26371</name>
</gene>
<dbReference type="Proteomes" id="UP001054252">
    <property type="component" value="Unassembled WGS sequence"/>
</dbReference>
<name>A0AAV5JLG9_9ROSI</name>
<evidence type="ECO:0000313" key="2">
    <source>
        <dbReference type="Proteomes" id="UP001054252"/>
    </source>
</evidence>
<dbReference type="AlphaFoldDB" id="A0AAV5JLG9"/>
<organism evidence="1 2">
    <name type="scientific">Rubroshorea leprosula</name>
    <dbReference type="NCBI Taxonomy" id="152421"/>
    <lineage>
        <taxon>Eukaryota</taxon>
        <taxon>Viridiplantae</taxon>
        <taxon>Streptophyta</taxon>
        <taxon>Embryophyta</taxon>
        <taxon>Tracheophyta</taxon>
        <taxon>Spermatophyta</taxon>
        <taxon>Magnoliopsida</taxon>
        <taxon>eudicotyledons</taxon>
        <taxon>Gunneridae</taxon>
        <taxon>Pentapetalae</taxon>
        <taxon>rosids</taxon>
        <taxon>malvids</taxon>
        <taxon>Malvales</taxon>
        <taxon>Dipterocarpaceae</taxon>
        <taxon>Rubroshorea</taxon>
    </lineage>
</organism>
<accession>A0AAV5JLG9</accession>
<evidence type="ECO:0000313" key="1">
    <source>
        <dbReference type="EMBL" id="GKV15594.1"/>
    </source>
</evidence>
<dbReference type="EMBL" id="BPVZ01000043">
    <property type="protein sequence ID" value="GKV15594.1"/>
    <property type="molecule type" value="Genomic_DNA"/>
</dbReference>
<keyword evidence="2" id="KW-1185">Reference proteome</keyword>
<protein>
    <submittedName>
        <fullName evidence="1">Uncharacterized protein</fullName>
    </submittedName>
</protein>
<comment type="caution">
    <text evidence="1">The sequence shown here is derived from an EMBL/GenBank/DDBJ whole genome shotgun (WGS) entry which is preliminary data.</text>
</comment>
<proteinExistence type="predicted"/>
<sequence length="59" mass="6830">MWQPSKPPNLSFFFFRFPARYLGFAPTTPDSTSCGAPEWWVGVPTKAAAYRRFRTRDLT</sequence>
<reference evidence="1 2" key="1">
    <citation type="journal article" date="2021" name="Commun. Biol.">
        <title>The genome of Shorea leprosula (Dipterocarpaceae) highlights the ecological relevance of drought in aseasonal tropical rainforests.</title>
        <authorList>
            <person name="Ng K.K.S."/>
            <person name="Kobayashi M.J."/>
            <person name="Fawcett J.A."/>
            <person name="Hatakeyama M."/>
            <person name="Paape T."/>
            <person name="Ng C.H."/>
            <person name="Ang C.C."/>
            <person name="Tnah L.H."/>
            <person name="Lee C.T."/>
            <person name="Nishiyama T."/>
            <person name="Sese J."/>
            <person name="O'Brien M.J."/>
            <person name="Copetti D."/>
            <person name="Mohd Noor M.I."/>
            <person name="Ong R.C."/>
            <person name="Putra M."/>
            <person name="Sireger I.Z."/>
            <person name="Indrioko S."/>
            <person name="Kosugi Y."/>
            <person name="Izuno A."/>
            <person name="Isagi Y."/>
            <person name="Lee S.L."/>
            <person name="Shimizu K.K."/>
        </authorList>
    </citation>
    <scope>NUCLEOTIDE SEQUENCE [LARGE SCALE GENOMIC DNA]</scope>
    <source>
        <strain evidence="1">214</strain>
    </source>
</reference>